<evidence type="ECO:0000313" key="4">
    <source>
        <dbReference type="Proteomes" id="UP000295404"/>
    </source>
</evidence>
<proteinExistence type="predicted"/>
<organism evidence="1 3">
    <name type="scientific">Methanohalophilus euhalobius</name>
    <dbReference type="NCBI Taxonomy" id="51203"/>
    <lineage>
        <taxon>Archaea</taxon>
        <taxon>Methanobacteriati</taxon>
        <taxon>Methanobacteriota</taxon>
        <taxon>Stenosarchaea group</taxon>
        <taxon>Methanomicrobia</taxon>
        <taxon>Methanosarcinales</taxon>
        <taxon>Methanosarcinaceae</taxon>
        <taxon>Methanohalophilus</taxon>
    </lineage>
</organism>
<name>A0A285FWL2_9EURY</name>
<dbReference type="AlphaFoldDB" id="A0A285FWL2"/>
<reference evidence="1" key="1">
    <citation type="submission" date="2017-09" db="EMBL/GenBank/DDBJ databases">
        <authorList>
            <person name="Ehlers B."/>
            <person name="Leendertz F.H."/>
        </authorList>
    </citation>
    <scope>NUCLEOTIDE SEQUENCE [LARGE SCALE GENOMIC DNA]</scope>
    <source>
        <strain evidence="1">WG-1MB</strain>
    </source>
</reference>
<dbReference type="EMBL" id="SMMS01000001">
    <property type="protein sequence ID" value="TCL11423.1"/>
    <property type="molecule type" value="Genomic_DNA"/>
</dbReference>
<dbReference type="Proteomes" id="UP000217726">
    <property type="component" value="Unassembled WGS sequence"/>
</dbReference>
<evidence type="ECO:0000313" key="2">
    <source>
        <dbReference type="EMBL" id="TCL11423.1"/>
    </source>
</evidence>
<dbReference type="RefSeq" id="WP_096712218.1">
    <property type="nucleotide sequence ID" value="NZ_OBDR01000004.1"/>
</dbReference>
<gene>
    <name evidence="2" type="ORF">C7960_0574</name>
    <name evidence="1" type="ORF">SAMN06295989_10466</name>
</gene>
<accession>A0A285FWL2</accession>
<sequence>MANTRKGCKGTVFVRTVKQPFDEWLVGLIDHTEKKGSRECRMCGDLCDCHSVRTTEDGIGLVWKCNHDHMFKQDVSLEELHRIYQKANPQKYESETVYLSKYRMRDLPKKLRSIV</sequence>
<reference evidence="2 4" key="3">
    <citation type="submission" date="2019-03" db="EMBL/GenBank/DDBJ databases">
        <title>Subsurface microbial communities from deep shales in Ohio and West Virginia, USA.</title>
        <authorList>
            <person name="Wrighton K."/>
        </authorList>
    </citation>
    <scope>NUCLEOTIDE SEQUENCE [LARGE SCALE GENOMIC DNA]</scope>
    <source>
        <strain evidence="2 4">WG1_MB</strain>
    </source>
</reference>
<dbReference type="EMBL" id="OBDR01000004">
    <property type="protein sequence ID" value="SNY14696.1"/>
    <property type="molecule type" value="Genomic_DNA"/>
</dbReference>
<protein>
    <submittedName>
        <fullName evidence="1">Uncharacterized protein</fullName>
    </submittedName>
</protein>
<dbReference type="Proteomes" id="UP000295404">
    <property type="component" value="Unassembled WGS sequence"/>
</dbReference>
<evidence type="ECO:0000313" key="3">
    <source>
        <dbReference type="Proteomes" id="UP000217726"/>
    </source>
</evidence>
<reference evidence="3" key="2">
    <citation type="submission" date="2017-09" db="EMBL/GenBank/DDBJ databases">
        <authorList>
            <person name="Varghese N."/>
            <person name="Submissions S."/>
        </authorList>
    </citation>
    <scope>NUCLEOTIDE SEQUENCE [LARGE SCALE GENOMIC DNA]</scope>
    <source>
        <strain evidence="3">WG-1MB</strain>
    </source>
</reference>
<evidence type="ECO:0000313" key="1">
    <source>
        <dbReference type="EMBL" id="SNY14696.1"/>
    </source>
</evidence>
<keyword evidence="3" id="KW-1185">Reference proteome</keyword>